<proteinExistence type="predicted"/>
<evidence type="ECO:0000256" key="1">
    <source>
        <dbReference type="SAM" id="MobiDB-lite"/>
    </source>
</evidence>
<name>A0A392PBW7_9FABA</name>
<protein>
    <submittedName>
        <fullName evidence="2">Uncharacterized protein</fullName>
    </submittedName>
</protein>
<feature type="compositionally biased region" description="Polar residues" evidence="1">
    <location>
        <begin position="81"/>
        <end position="91"/>
    </location>
</feature>
<sequence length="113" mass="12151">MLITLSSNLKGMKLILVLVRPKGIVPMMVLVLRRPKGMALILLLERPKGVAERPKGIAKRPSCHDGSSSQETKGNVVDSCSGKTKGNSHDGSCSRETKGDAKATEIDPTRPFL</sequence>
<evidence type="ECO:0000313" key="3">
    <source>
        <dbReference type="Proteomes" id="UP000265520"/>
    </source>
</evidence>
<evidence type="ECO:0000313" key="2">
    <source>
        <dbReference type="EMBL" id="MCI09588.1"/>
    </source>
</evidence>
<feature type="compositionally biased region" description="Basic and acidic residues" evidence="1">
    <location>
        <begin position="92"/>
        <end position="113"/>
    </location>
</feature>
<dbReference type="Proteomes" id="UP000265520">
    <property type="component" value="Unassembled WGS sequence"/>
</dbReference>
<comment type="caution">
    <text evidence="2">The sequence shown here is derived from an EMBL/GenBank/DDBJ whole genome shotgun (WGS) entry which is preliminary data.</text>
</comment>
<feature type="region of interest" description="Disordered" evidence="1">
    <location>
        <begin position="52"/>
        <end position="113"/>
    </location>
</feature>
<reference evidence="2 3" key="1">
    <citation type="journal article" date="2018" name="Front. Plant Sci.">
        <title>Red Clover (Trifolium pratense) and Zigzag Clover (T. medium) - A Picture of Genomic Similarities and Differences.</title>
        <authorList>
            <person name="Dluhosova J."/>
            <person name="Istvanek J."/>
            <person name="Nedelnik J."/>
            <person name="Repkova J."/>
        </authorList>
    </citation>
    <scope>NUCLEOTIDE SEQUENCE [LARGE SCALE GENOMIC DNA]</scope>
    <source>
        <strain evidence="3">cv. 10/8</strain>
        <tissue evidence="2">Leaf</tissue>
    </source>
</reference>
<keyword evidence="3" id="KW-1185">Reference proteome</keyword>
<organism evidence="2 3">
    <name type="scientific">Trifolium medium</name>
    <dbReference type="NCBI Taxonomy" id="97028"/>
    <lineage>
        <taxon>Eukaryota</taxon>
        <taxon>Viridiplantae</taxon>
        <taxon>Streptophyta</taxon>
        <taxon>Embryophyta</taxon>
        <taxon>Tracheophyta</taxon>
        <taxon>Spermatophyta</taxon>
        <taxon>Magnoliopsida</taxon>
        <taxon>eudicotyledons</taxon>
        <taxon>Gunneridae</taxon>
        <taxon>Pentapetalae</taxon>
        <taxon>rosids</taxon>
        <taxon>fabids</taxon>
        <taxon>Fabales</taxon>
        <taxon>Fabaceae</taxon>
        <taxon>Papilionoideae</taxon>
        <taxon>50 kb inversion clade</taxon>
        <taxon>NPAAA clade</taxon>
        <taxon>Hologalegina</taxon>
        <taxon>IRL clade</taxon>
        <taxon>Trifolieae</taxon>
        <taxon>Trifolium</taxon>
    </lineage>
</organism>
<dbReference type="EMBL" id="LXQA010073210">
    <property type="protein sequence ID" value="MCI09588.1"/>
    <property type="molecule type" value="Genomic_DNA"/>
</dbReference>
<accession>A0A392PBW7</accession>
<dbReference type="AlphaFoldDB" id="A0A392PBW7"/>